<dbReference type="InterPro" id="IPR028089">
    <property type="entry name" value="DUF4455"/>
</dbReference>
<comment type="caution">
    <text evidence="2">The sequence shown here is derived from an EMBL/GenBank/DDBJ whole genome shotgun (WGS) entry which is preliminary data.</text>
</comment>
<evidence type="ECO:0000259" key="1">
    <source>
        <dbReference type="Pfam" id="PF14643"/>
    </source>
</evidence>
<dbReference type="OrthoDB" id="431588at2759"/>
<evidence type="ECO:0000313" key="3">
    <source>
        <dbReference type="Proteomes" id="UP000570016"/>
    </source>
</evidence>
<accession>A0A7K6RL34</accession>
<gene>
    <name evidence="2" type="primary">Ccdc180_0</name>
    <name evidence="2" type="ORF">RHYJUB_R02821</name>
</gene>
<feature type="non-terminal residue" evidence="2">
    <location>
        <position position="1"/>
    </location>
</feature>
<proteinExistence type="predicted"/>
<feature type="domain" description="DUF4455" evidence="1">
    <location>
        <begin position="2"/>
        <end position="87"/>
    </location>
</feature>
<name>A0A7K6RL34_9AVES</name>
<dbReference type="AlphaFoldDB" id="A0A7K6RL34"/>
<keyword evidence="3" id="KW-1185">Reference proteome</keyword>
<reference evidence="2 3" key="1">
    <citation type="submission" date="2019-09" db="EMBL/GenBank/DDBJ databases">
        <title>Bird 10,000 Genomes (B10K) Project - Family phase.</title>
        <authorList>
            <person name="Zhang G."/>
        </authorList>
    </citation>
    <scope>NUCLEOTIDE SEQUENCE [LARGE SCALE GENOMIC DNA]</scope>
    <source>
        <strain evidence="2">B10K-DU-029-58</strain>
        <tissue evidence="2">Muscle</tissue>
    </source>
</reference>
<organism evidence="2 3">
    <name type="scientific">Rhynochetos jubatus</name>
    <name type="common">kagu</name>
    <dbReference type="NCBI Taxonomy" id="54386"/>
    <lineage>
        <taxon>Eukaryota</taxon>
        <taxon>Metazoa</taxon>
        <taxon>Chordata</taxon>
        <taxon>Craniata</taxon>
        <taxon>Vertebrata</taxon>
        <taxon>Euteleostomi</taxon>
        <taxon>Archelosauria</taxon>
        <taxon>Archosauria</taxon>
        <taxon>Dinosauria</taxon>
        <taxon>Saurischia</taxon>
        <taxon>Theropoda</taxon>
        <taxon>Coelurosauria</taxon>
        <taxon>Aves</taxon>
        <taxon>Neognathae</taxon>
        <taxon>Neoaves</taxon>
        <taxon>Phaethontimorphae</taxon>
        <taxon>Eurypygiformes</taxon>
        <taxon>Rhynochetidae</taxon>
        <taxon>Rhynochetos</taxon>
    </lineage>
</organism>
<sequence>DVLTKYSVKLEEMSFLAADVHKLLNDKAMNRNRALLDNEKATAKLLFNRMKSELEKEKLHQLKWHGRVKDWKLIQKNCVVQNFRSEILQSY</sequence>
<protein>
    <submittedName>
        <fullName evidence="2">CC180 protein</fullName>
    </submittedName>
</protein>
<dbReference type="Pfam" id="PF14643">
    <property type="entry name" value="DUF4455"/>
    <property type="match status" value="1"/>
</dbReference>
<dbReference type="Proteomes" id="UP000570016">
    <property type="component" value="Unassembled WGS sequence"/>
</dbReference>
<dbReference type="EMBL" id="VZRY01001434">
    <property type="protein sequence ID" value="NWW86478.1"/>
    <property type="molecule type" value="Genomic_DNA"/>
</dbReference>
<feature type="non-terminal residue" evidence="2">
    <location>
        <position position="91"/>
    </location>
</feature>
<evidence type="ECO:0000313" key="2">
    <source>
        <dbReference type="EMBL" id="NWW86478.1"/>
    </source>
</evidence>